<sequence length="87" mass="10143">MKESTDKKIAELNLKFEQIIISKNKCLNFVHVANKWKIFQKCCENNYISPENPIGTCIEGDGFINLISDENIRYINCLKKDGYYGKY</sequence>
<dbReference type="WBParaSite" id="MhA1_Contig601.frz3.gene7">
    <property type="protein sequence ID" value="MhA1_Contig601.frz3.gene7"/>
    <property type="gene ID" value="MhA1_Contig601.frz3.gene7"/>
</dbReference>
<organism evidence="1 2">
    <name type="scientific">Meloidogyne hapla</name>
    <name type="common">Root-knot nematode worm</name>
    <dbReference type="NCBI Taxonomy" id="6305"/>
    <lineage>
        <taxon>Eukaryota</taxon>
        <taxon>Metazoa</taxon>
        <taxon>Ecdysozoa</taxon>
        <taxon>Nematoda</taxon>
        <taxon>Chromadorea</taxon>
        <taxon>Rhabditida</taxon>
        <taxon>Tylenchina</taxon>
        <taxon>Tylenchomorpha</taxon>
        <taxon>Tylenchoidea</taxon>
        <taxon>Meloidogynidae</taxon>
        <taxon>Meloidogyninae</taxon>
        <taxon>Meloidogyne</taxon>
    </lineage>
</organism>
<dbReference type="Proteomes" id="UP000095281">
    <property type="component" value="Unplaced"/>
</dbReference>
<evidence type="ECO:0000313" key="2">
    <source>
        <dbReference type="WBParaSite" id="MhA1_Contig601.frz3.gene7"/>
    </source>
</evidence>
<dbReference type="AlphaFoldDB" id="A0A1I8BU75"/>
<keyword evidence="1" id="KW-1185">Reference proteome</keyword>
<reference evidence="2" key="1">
    <citation type="submission" date="2016-11" db="UniProtKB">
        <authorList>
            <consortium name="WormBaseParasite"/>
        </authorList>
    </citation>
    <scope>IDENTIFICATION</scope>
</reference>
<protein>
    <submittedName>
        <fullName evidence="2">Uncharacterized protein</fullName>
    </submittedName>
</protein>
<proteinExistence type="predicted"/>
<accession>A0A1I8BU75</accession>
<name>A0A1I8BU75_MELHA</name>
<evidence type="ECO:0000313" key="1">
    <source>
        <dbReference type="Proteomes" id="UP000095281"/>
    </source>
</evidence>